<dbReference type="Proteomes" id="UP000657574">
    <property type="component" value="Unassembled WGS sequence"/>
</dbReference>
<organism evidence="2 3">
    <name type="scientific">Streptomyces brasiliensis</name>
    <dbReference type="NCBI Taxonomy" id="1954"/>
    <lineage>
        <taxon>Bacteria</taxon>
        <taxon>Bacillati</taxon>
        <taxon>Actinomycetota</taxon>
        <taxon>Actinomycetes</taxon>
        <taxon>Kitasatosporales</taxon>
        <taxon>Streptomycetaceae</taxon>
        <taxon>Streptomyces</taxon>
    </lineage>
</organism>
<evidence type="ECO:0000256" key="1">
    <source>
        <dbReference type="SAM" id="MobiDB-lite"/>
    </source>
</evidence>
<dbReference type="AlphaFoldDB" id="A0A917L2E5"/>
<reference evidence="2" key="2">
    <citation type="submission" date="2020-09" db="EMBL/GenBank/DDBJ databases">
        <authorList>
            <person name="Sun Q."/>
            <person name="Ohkuma M."/>
        </authorList>
    </citation>
    <scope>NUCLEOTIDE SEQUENCE</scope>
    <source>
        <strain evidence="2">JCM 3086</strain>
    </source>
</reference>
<evidence type="ECO:0000313" key="2">
    <source>
        <dbReference type="EMBL" id="GGJ41673.1"/>
    </source>
</evidence>
<proteinExistence type="predicted"/>
<comment type="caution">
    <text evidence="2">The sequence shown here is derived from an EMBL/GenBank/DDBJ whole genome shotgun (WGS) entry which is preliminary data.</text>
</comment>
<keyword evidence="3" id="KW-1185">Reference proteome</keyword>
<evidence type="ECO:0000313" key="3">
    <source>
        <dbReference type="Proteomes" id="UP000657574"/>
    </source>
</evidence>
<accession>A0A917L2E5</accession>
<dbReference type="EMBL" id="BMQA01000026">
    <property type="protein sequence ID" value="GGJ41673.1"/>
    <property type="molecule type" value="Genomic_DNA"/>
</dbReference>
<feature type="region of interest" description="Disordered" evidence="1">
    <location>
        <begin position="1"/>
        <end position="20"/>
    </location>
</feature>
<reference evidence="2" key="1">
    <citation type="journal article" date="2014" name="Int. J. Syst. Evol. Microbiol.">
        <title>Complete genome sequence of Corynebacterium casei LMG S-19264T (=DSM 44701T), isolated from a smear-ripened cheese.</title>
        <authorList>
            <consortium name="US DOE Joint Genome Institute (JGI-PGF)"/>
            <person name="Walter F."/>
            <person name="Albersmeier A."/>
            <person name="Kalinowski J."/>
            <person name="Ruckert C."/>
        </authorList>
    </citation>
    <scope>NUCLEOTIDE SEQUENCE</scope>
    <source>
        <strain evidence="2">JCM 3086</strain>
    </source>
</reference>
<protein>
    <submittedName>
        <fullName evidence="2">Uncharacterized protein</fullName>
    </submittedName>
</protein>
<gene>
    <name evidence="2" type="ORF">GCM10010121_060890</name>
</gene>
<sequence length="175" mass="19049">MLWPDRLAPSAGGSPDPGGWGMSDNFLTVIPADPYWQPGQAQADHAAAMLSGMLPDDDARRGMEATWCENVEVVHCGTNLDKISCSGCAADLGTSDWWGETVSARHRDGFPTLLITTPCCGAETSLNELVYDWPMGFARFRIEVLYPNRGWLTDEELTSVAGALGHPLRQILAHF</sequence>
<name>A0A917L2E5_9ACTN</name>